<evidence type="ECO:0000313" key="2">
    <source>
        <dbReference type="Proteomes" id="UP001470230"/>
    </source>
</evidence>
<protein>
    <submittedName>
        <fullName evidence="1">Uncharacterized protein</fullName>
    </submittedName>
</protein>
<organism evidence="1 2">
    <name type="scientific">Tritrichomonas musculus</name>
    <dbReference type="NCBI Taxonomy" id="1915356"/>
    <lineage>
        <taxon>Eukaryota</taxon>
        <taxon>Metamonada</taxon>
        <taxon>Parabasalia</taxon>
        <taxon>Tritrichomonadida</taxon>
        <taxon>Tritrichomonadidae</taxon>
        <taxon>Tritrichomonas</taxon>
    </lineage>
</organism>
<comment type="caution">
    <text evidence="1">The sequence shown here is derived from an EMBL/GenBank/DDBJ whole genome shotgun (WGS) entry which is preliminary data.</text>
</comment>
<gene>
    <name evidence="1" type="ORF">M9Y10_018183</name>
</gene>
<accession>A0ABR2HNU0</accession>
<dbReference type="EMBL" id="JAPFFF010000024">
    <property type="protein sequence ID" value="KAK8850072.1"/>
    <property type="molecule type" value="Genomic_DNA"/>
</dbReference>
<dbReference type="Proteomes" id="UP001470230">
    <property type="component" value="Unassembled WGS sequence"/>
</dbReference>
<proteinExistence type="predicted"/>
<evidence type="ECO:0000313" key="1">
    <source>
        <dbReference type="EMBL" id="KAK8850072.1"/>
    </source>
</evidence>
<keyword evidence="2" id="KW-1185">Reference proteome</keyword>
<reference evidence="1 2" key="1">
    <citation type="submission" date="2024-04" db="EMBL/GenBank/DDBJ databases">
        <title>Tritrichomonas musculus Genome.</title>
        <authorList>
            <person name="Alves-Ferreira E."/>
            <person name="Grigg M."/>
            <person name="Lorenzi H."/>
            <person name="Galac M."/>
        </authorList>
    </citation>
    <scope>NUCLEOTIDE SEQUENCE [LARGE SCALE GENOMIC DNA]</scope>
    <source>
        <strain evidence="1 2">EAF2021</strain>
    </source>
</reference>
<sequence length="175" mass="20125">MSSFATNFVNWFKEVPGKISNFYQGTKEKVKALRTHSKAEQPRFSSIHRSLYPVMSGDGLHAKRPLPDEEDLVRKTFAFNVLSEVFRDTYQTALGADGIAWEIGQSIDQLAKETQLWARCSRGTRYASREATDRYPGLVRLRNAFSAVLEELVKHLQRVDAIWDYHPVQDNPMQF</sequence>
<name>A0ABR2HNU0_9EUKA</name>